<dbReference type="STRING" id="645990.SAMN00120144_4276"/>
<dbReference type="InterPro" id="IPR000157">
    <property type="entry name" value="TIR_dom"/>
</dbReference>
<evidence type="ECO:0000313" key="3">
    <source>
        <dbReference type="Proteomes" id="UP000192266"/>
    </source>
</evidence>
<organism evidence="2 3">
    <name type="scientific">Hymenobacter roseosalivarius DSM 11622</name>
    <dbReference type="NCBI Taxonomy" id="645990"/>
    <lineage>
        <taxon>Bacteria</taxon>
        <taxon>Pseudomonadati</taxon>
        <taxon>Bacteroidota</taxon>
        <taxon>Cytophagia</taxon>
        <taxon>Cytophagales</taxon>
        <taxon>Hymenobacteraceae</taxon>
        <taxon>Hymenobacter</taxon>
    </lineage>
</organism>
<reference evidence="2 3" key="1">
    <citation type="submission" date="2017-04" db="EMBL/GenBank/DDBJ databases">
        <authorList>
            <person name="Afonso C.L."/>
            <person name="Miller P.J."/>
            <person name="Scott M.A."/>
            <person name="Spackman E."/>
            <person name="Goraichik I."/>
            <person name="Dimitrov K.M."/>
            <person name="Suarez D.L."/>
            <person name="Swayne D.E."/>
        </authorList>
    </citation>
    <scope>NUCLEOTIDE SEQUENCE [LARGE SCALE GENOMIC DNA]</scope>
    <source>
        <strain evidence="2 3">DSM 11622</strain>
    </source>
</reference>
<dbReference type="InterPro" id="IPR035897">
    <property type="entry name" value="Toll_tir_struct_dom_sf"/>
</dbReference>
<name>A0A1W1UJY1_9BACT</name>
<dbReference type="Proteomes" id="UP000192266">
    <property type="component" value="Unassembled WGS sequence"/>
</dbReference>
<dbReference type="AlphaFoldDB" id="A0A1W1UJY1"/>
<dbReference type="SUPFAM" id="SSF52200">
    <property type="entry name" value="Toll/Interleukin receptor TIR domain"/>
    <property type="match status" value="1"/>
</dbReference>
<dbReference type="InterPro" id="IPR013568">
    <property type="entry name" value="SEFIR_dom"/>
</dbReference>
<dbReference type="RefSeq" id="WP_084443364.1">
    <property type="nucleotide sequence ID" value="NZ_FWWW01000028.1"/>
</dbReference>
<dbReference type="GO" id="GO:0007165">
    <property type="term" value="P:signal transduction"/>
    <property type="evidence" value="ECO:0007669"/>
    <property type="project" value="InterPro"/>
</dbReference>
<dbReference type="PROSITE" id="PS51534">
    <property type="entry name" value="SEFIR"/>
    <property type="match status" value="1"/>
</dbReference>
<gene>
    <name evidence="2" type="ORF">SAMN00120144_4276</name>
</gene>
<evidence type="ECO:0000313" key="2">
    <source>
        <dbReference type="EMBL" id="SMB81390.1"/>
    </source>
</evidence>
<sequence length="495" mass="57786">MPTTTDAPKVFISYSWNPPQHKERVIELAKRLSNDGVHVILDVWDLAPGQDKHSFMEQTVTNPDIKKVLLICNKSYKDKADGRQGGVGTESLIMSKEVYAKADQTKFIPLVFEADEQGEPCVPTFIHSRIFFDLRETEEYEDNYEQLIRNIFDKPIHARPPLGMRPSYLEVETPSTLPTAHRVAAIKRAFLDERRNAPLLVKQYYNAFLEALKGFEPQPEEFTADNFIELTLNKIEQSKPLRDDFVLFLDTYLDTAPEFDQEALQDFLAELVLYLNAKAIQGFNQDRINSLQFDYLRFFVYELFLYFIAILLKREKFQILAGILNDSFVVIQEQERADARVEDFRVFSSYNATLNKHQNEKFKMNRVSVVGDNINKRASNRYTFDELKQADIILHHLSELEGFIPLASSRRLWRPETAAYNTYTLPIFAKMVSLRYFDKIKVLFNVQTKEELVNLIRTIESDHHVQLWHRSDYYMNREIPLLSRAIDLDKIATLK</sequence>
<evidence type="ECO:0000259" key="1">
    <source>
        <dbReference type="PROSITE" id="PS51534"/>
    </source>
</evidence>
<dbReference type="Pfam" id="PF13676">
    <property type="entry name" value="TIR_2"/>
    <property type="match status" value="1"/>
</dbReference>
<dbReference type="Gene3D" id="3.40.50.10140">
    <property type="entry name" value="Toll/interleukin-1 receptor homology (TIR) domain"/>
    <property type="match status" value="1"/>
</dbReference>
<feature type="domain" description="SEFIR" evidence="1">
    <location>
        <begin position="7"/>
        <end position="143"/>
    </location>
</feature>
<proteinExistence type="predicted"/>
<dbReference type="OrthoDB" id="5149141at2"/>
<accession>A0A1W1UJY1</accession>
<dbReference type="EMBL" id="FWWW01000028">
    <property type="protein sequence ID" value="SMB81390.1"/>
    <property type="molecule type" value="Genomic_DNA"/>
</dbReference>
<protein>
    <submittedName>
        <fullName evidence="2">SEFIR domain protein</fullName>
    </submittedName>
</protein>
<keyword evidence="3" id="KW-1185">Reference proteome</keyword>